<dbReference type="RefSeq" id="WP_126617338.1">
    <property type="nucleotide sequence ID" value="NZ_JBHUCY010000054.1"/>
</dbReference>
<reference evidence="3 4" key="1">
    <citation type="submission" date="2018-12" db="EMBL/GenBank/DDBJ databases">
        <authorList>
            <person name="Yang Y."/>
        </authorList>
    </citation>
    <scope>NUCLEOTIDE SEQUENCE [LARGE SCALE GENOMIC DNA]</scope>
    <source>
        <strain evidence="3 4">L-25-5w-1</strain>
    </source>
</reference>
<feature type="signal peptide" evidence="2">
    <location>
        <begin position="1"/>
        <end position="35"/>
    </location>
</feature>
<dbReference type="PIRSF" id="PIRSF002825">
    <property type="entry name" value="CfbpA"/>
    <property type="match status" value="1"/>
</dbReference>
<dbReference type="AlphaFoldDB" id="A0A3S0IDN0"/>
<dbReference type="GO" id="GO:0030288">
    <property type="term" value="C:outer membrane-bounded periplasmic space"/>
    <property type="evidence" value="ECO:0007669"/>
    <property type="project" value="TreeGrafter"/>
</dbReference>
<dbReference type="Pfam" id="PF13343">
    <property type="entry name" value="SBP_bac_6"/>
    <property type="match status" value="1"/>
</dbReference>
<dbReference type="Proteomes" id="UP000277007">
    <property type="component" value="Unassembled WGS sequence"/>
</dbReference>
<proteinExistence type="predicted"/>
<evidence type="ECO:0000256" key="1">
    <source>
        <dbReference type="ARBA" id="ARBA00022729"/>
    </source>
</evidence>
<accession>A0A3S0IDN0</accession>
<dbReference type="InterPro" id="IPR006311">
    <property type="entry name" value="TAT_signal"/>
</dbReference>
<feature type="chain" id="PRO_5018672337" evidence="2">
    <location>
        <begin position="36"/>
        <end position="367"/>
    </location>
</feature>
<dbReference type="GO" id="GO:0030975">
    <property type="term" value="F:thiamine binding"/>
    <property type="evidence" value="ECO:0007669"/>
    <property type="project" value="TreeGrafter"/>
</dbReference>
<dbReference type="OrthoDB" id="9766989at2"/>
<evidence type="ECO:0000313" key="4">
    <source>
        <dbReference type="Proteomes" id="UP000277007"/>
    </source>
</evidence>
<dbReference type="Gene3D" id="3.40.190.10">
    <property type="entry name" value="Periplasmic binding protein-like II"/>
    <property type="match status" value="2"/>
</dbReference>
<sequence>MHRHTHRPDNQPPRHRGLFRLAPSRLVLLASSALATVAAAVGVTPSTASAAEVVIYCSVNEDWCREAVTSFERQTGIKTLMTRKSSGEVYAQLRAEKTNPKADVWFGGSGDPHLQAAEEGLTEVYKSNKLEELYGWAVKQAEVSQYRTVGVYMGALGFGYNKDLLAKRKLTPPACWSDLIGAGFRDEVQVADPNSSGTSYTMLATMVQLMGEDAAFDYLKKLHKNVNQYTKSGAAPAKSVAQGETMLGITFQHDLLTEVIAGAPVSIVAPCEGTGYEIGSMSIIKGARNMETAKAFYEWALTPEAQALSAKVKNYQIPSNAGAAIPAEAPRIDKMKLISYDFARYGSTAERTRLLGKWDREVKALAK</sequence>
<dbReference type="GO" id="GO:0030976">
    <property type="term" value="F:thiamine pyrophosphate binding"/>
    <property type="evidence" value="ECO:0007669"/>
    <property type="project" value="TreeGrafter"/>
</dbReference>
<keyword evidence="4" id="KW-1185">Reference proteome</keyword>
<dbReference type="PANTHER" id="PTHR30006">
    <property type="entry name" value="THIAMINE-BINDING PERIPLASMIC PROTEIN-RELATED"/>
    <property type="match status" value="1"/>
</dbReference>
<protein>
    <submittedName>
        <fullName evidence="3">ABC transporter substrate-binding protein</fullName>
    </submittedName>
</protein>
<dbReference type="EMBL" id="RXMA01000016">
    <property type="protein sequence ID" value="RTR18058.1"/>
    <property type="molecule type" value="Genomic_DNA"/>
</dbReference>
<dbReference type="PANTHER" id="PTHR30006:SF2">
    <property type="entry name" value="ABC TRANSPORTER SUBSTRATE-BINDING PROTEIN"/>
    <property type="match status" value="1"/>
</dbReference>
<dbReference type="InterPro" id="IPR026045">
    <property type="entry name" value="Ferric-bd"/>
</dbReference>
<keyword evidence="1 2" id="KW-0732">Signal</keyword>
<dbReference type="CDD" id="cd13544">
    <property type="entry name" value="PBP2_Fbp_like_1"/>
    <property type="match status" value="1"/>
</dbReference>
<dbReference type="PROSITE" id="PS51318">
    <property type="entry name" value="TAT"/>
    <property type="match status" value="1"/>
</dbReference>
<name>A0A3S0IDN0_9PROT</name>
<evidence type="ECO:0000256" key="2">
    <source>
        <dbReference type="SAM" id="SignalP"/>
    </source>
</evidence>
<evidence type="ECO:0000313" key="3">
    <source>
        <dbReference type="EMBL" id="RTR18058.1"/>
    </source>
</evidence>
<dbReference type="SUPFAM" id="SSF53850">
    <property type="entry name" value="Periplasmic binding protein-like II"/>
    <property type="match status" value="1"/>
</dbReference>
<dbReference type="GO" id="GO:0015888">
    <property type="term" value="P:thiamine transport"/>
    <property type="evidence" value="ECO:0007669"/>
    <property type="project" value="TreeGrafter"/>
</dbReference>
<organism evidence="3 4">
    <name type="scientific">Azospirillum griseum</name>
    <dbReference type="NCBI Taxonomy" id="2496639"/>
    <lineage>
        <taxon>Bacteria</taxon>
        <taxon>Pseudomonadati</taxon>
        <taxon>Pseudomonadota</taxon>
        <taxon>Alphaproteobacteria</taxon>
        <taxon>Rhodospirillales</taxon>
        <taxon>Azospirillaceae</taxon>
        <taxon>Azospirillum</taxon>
    </lineage>
</organism>
<comment type="caution">
    <text evidence="3">The sequence shown here is derived from an EMBL/GenBank/DDBJ whole genome shotgun (WGS) entry which is preliminary data.</text>
</comment>
<gene>
    <name evidence="3" type="ORF">EJ903_16275</name>
</gene>